<evidence type="ECO:0000256" key="1">
    <source>
        <dbReference type="SAM" id="MobiDB-lite"/>
    </source>
</evidence>
<feature type="compositionally biased region" description="Basic and acidic residues" evidence="1">
    <location>
        <begin position="78"/>
        <end position="91"/>
    </location>
</feature>
<sequence length="125" mass="14004">MAVFSGLPGLGGMIAAAVMLRRVHRVHIDERGMWLQVHGHTDLIGWSELRAVRGQEPRPKPKDDPETRSKPPALLLRPADRGFTDRHPRILEHDDPELPELLLPSKRAVDRAVAAISAVRPQLLR</sequence>
<reference evidence="3" key="1">
    <citation type="journal article" date="2019" name="Int. J. Syst. Evol. Microbiol.">
        <title>The Global Catalogue of Microorganisms (GCM) 10K type strain sequencing project: providing services to taxonomists for standard genome sequencing and annotation.</title>
        <authorList>
            <consortium name="The Broad Institute Genomics Platform"/>
            <consortium name="The Broad Institute Genome Sequencing Center for Infectious Disease"/>
            <person name="Wu L."/>
            <person name="Ma J."/>
        </authorList>
    </citation>
    <scope>NUCLEOTIDE SEQUENCE [LARGE SCALE GENOMIC DNA]</scope>
    <source>
        <strain evidence="3">WLHS5</strain>
    </source>
</reference>
<name>A0ABW2LLY9_9PSEU</name>
<accession>A0ABW2LLY9</accession>
<keyword evidence="3" id="KW-1185">Reference proteome</keyword>
<evidence type="ECO:0000313" key="2">
    <source>
        <dbReference type="EMBL" id="MFC7342864.1"/>
    </source>
</evidence>
<protein>
    <submittedName>
        <fullName evidence="2">Uncharacterized protein</fullName>
    </submittedName>
</protein>
<proteinExistence type="predicted"/>
<feature type="region of interest" description="Disordered" evidence="1">
    <location>
        <begin position="50"/>
        <end position="91"/>
    </location>
</feature>
<dbReference type="RefSeq" id="WP_380669170.1">
    <property type="nucleotide sequence ID" value="NZ_JBHTCJ010000007.1"/>
</dbReference>
<organism evidence="2 3">
    <name type="scientific">Saccharopolyspora griseoalba</name>
    <dbReference type="NCBI Taxonomy" id="1431848"/>
    <lineage>
        <taxon>Bacteria</taxon>
        <taxon>Bacillati</taxon>
        <taxon>Actinomycetota</taxon>
        <taxon>Actinomycetes</taxon>
        <taxon>Pseudonocardiales</taxon>
        <taxon>Pseudonocardiaceae</taxon>
        <taxon>Saccharopolyspora</taxon>
    </lineage>
</organism>
<feature type="compositionally biased region" description="Basic and acidic residues" evidence="1">
    <location>
        <begin position="50"/>
        <end position="69"/>
    </location>
</feature>
<gene>
    <name evidence="2" type="ORF">ACFQRI_15785</name>
</gene>
<comment type="caution">
    <text evidence="2">The sequence shown here is derived from an EMBL/GenBank/DDBJ whole genome shotgun (WGS) entry which is preliminary data.</text>
</comment>
<evidence type="ECO:0000313" key="3">
    <source>
        <dbReference type="Proteomes" id="UP001596504"/>
    </source>
</evidence>
<dbReference type="Proteomes" id="UP001596504">
    <property type="component" value="Unassembled WGS sequence"/>
</dbReference>
<dbReference type="EMBL" id="JBHTCJ010000007">
    <property type="protein sequence ID" value="MFC7342864.1"/>
    <property type="molecule type" value="Genomic_DNA"/>
</dbReference>